<keyword evidence="4" id="KW-0479">Metal-binding</keyword>
<dbReference type="PANTHER" id="PTHR12260">
    <property type="entry name" value="DAMAGE-CONTROL PHOSPHATASE ARMT1"/>
    <property type="match status" value="1"/>
</dbReference>
<dbReference type="AlphaFoldDB" id="A0A917M267"/>
<dbReference type="InterPro" id="IPR036075">
    <property type="entry name" value="ARMT-1-like_metal-bd_sf"/>
</dbReference>
<dbReference type="PANTHER" id="PTHR12260:SF6">
    <property type="entry name" value="DAMAGE-CONTROL PHOSPHATASE ARMT1"/>
    <property type="match status" value="1"/>
</dbReference>
<keyword evidence="5" id="KW-0378">Hydrolase</keyword>
<comment type="similarity">
    <text evidence="3">Belongs to the damage-control phosphatase family. Sugar phosphate phosphatase III subfamily.</text>
</comment>
<evidence type="ECO:0000256" key="7">
    <source>
        <dbReference type="ARBA" id="ARBA00048809"/>
    </source>
</evidence>
<dbReference type="GO" id="GO:0016791">
    <property type="term" value="F:phosphatase activity"/>
    <property type="evidence" value="ECO:0007669"/>
    <property type="project" value="TreeGrafter"/>
</dbReference>
<comment type="catalytic activity">
    <reaction evidence="1">
        <text>beta-D-fructose 1-phosphate + H2O = D-fructose + phosphate</text>
        <dbReference type="Rhea" id="RHEA:35603"/>
        <dbReference type="ChEBI" id="CHEBI:15377"/>
        <dbReference type="ChEBI" id="CHEBI:37721"/>
        <dbReference type="ChEBI" id="CHEBI:43474"/>
        <dbReference type="ChEBI" id="CHEBI:138881"/>
    </reaction>
</comment>
<keyword evidence="6" id="KW-0464">Manganese</keyword>
<sequence length="384" mass="43585">MMIPDYIRSSDADSFGRYTICSRFPKIVNDIIENNKGADVRHLTILDEGISGLKIKTLVPVDDNVALFNASIEPFLNQGIFDVPFFTAELFFYQLLAEQLNYRVNGLDYFSTLKNRSLSDAIELISGRLAPFPMDWGAITPEHVVQSLHFALWGNLADLSLFTLAKQSPKGSFSPERILIDDSIAFIEFFRSYRGTVHVFLDNAGYELVSDLYLIAVLLLANPYCKIKAHVKPIPMFVSDTTINDWQLTLAAISDRKEMPPHNWRFVLESALTERRISLTTDPFWSSAYHFSDHWLNVLNVDPGELIICKGDLNYRRFFEDRAWPADTPTEAAVTTTTAPILFLRTLKSEIMTGLQPTTVQGLHITEPDWLIAGKYGIIQFSMR</sequence>
<dbReference type="EMBL" id="BMER01000001">
    <property type="protein sequence ID" value="GGG73087.1"/>
    <property type="molecule type" value="Genomic_DNA"/>
</dbReference>
<dbReference type="RefSeq" id="WP_188503951.1">
    <property type="nucleotide sequence ID" value="NZ_BMER01000001.1"/>
</dbReference>
<dbReference type="Proteomes" id="UP000660862">
    <property type="component" value="Unassembled WGS sequence"/>
</dbReference>
<protein>
    <recommendedName>
        <fullName evidence="8">Damage-control phosphatase ARMT1-like metal-binding domain-containing protein</fullName>
    </recommendedName>
</protein>
<organism evidence="9 10">
    <name type="scientific">Parapedobacter pyrenivorans</name>
    <dbReference type="NCBI Taxonomy" id="1305674"/>
    <lineage>
        <taxon>Bacteria</taxon>
        <taxon>Pseudomonadati</taxon>
        <taxon>Bacteroidota</taxon>
        <taxon>Sphingobacteriia</taxon>
        <taxon>Sphingobacteriales</taxon>
        <taxon>Sphingobacteriaceae</taxon>
        <taxon>Parapedobacter</taxon>
    </lineage>
</organism>
<gene>
    <name evidence="9" type="ORF">GCM10007415_00530</name>
</gene>
<feature type="domain" description="Damage-control phosphatase ARMT1-like metal-binding" evidence="8">
    <location>
        <begin position="68"/>
        <end position="356"/>
    </location>
</feature>
<evidence type="ECO:0000256" key="1">
    <source>
        <dbReference type="ARBA" id="ARBA00001326"/>
    </source>
</evidence>
<reference evidence="9" key="2">
    <citation type="submission" date="2020-09" db="EMBL/GenBank/DDBJ databases">
        <authorList>
            <person name="Sun Q."/>
            <person name="Zhou Y."/>
        </authorList>
    </citation>
    <scope>NUCLEOTIDE SEQUENCE</scope>
    <source>
        <strain evidence="9">CGMCC 1.12195</strain>
    </source>
</reference>
<comment type="caution">
    <text evidence="9">The sequence shown here is derived from an EMBL/GenBank/DDBJ whole genome shotgun (WGS) entry which is preliminary data.</text>
</comment>
<evidence type="ECO:0000256" key="6">
    <source>
        <dbReference type="ARBA" id="ARBA00023211"/>
    </source>
</evidence>
<dbReference type="SUPFAM" id="SSF111321">
    <property type="entry name" value="AF1104-like"/>
    <property type="match status" value="1"/>
</dbReference>
<name>A0A917M267_9SPHI</name>
<evidence type="ECO:0000256" key="2">
    <source>
        <dbReference type="ARBA" id="ARBA00001936"/>
    </source>
</evidence>
<dbReference type="Gene3D" id="3.40.50.10880">
    <property type="entry name" value="Uncharacterised protein PF01937, DUF89, domain 3"/>
    <property type="match status" value="1"/>
</dbReference>
<evidence type="ECO:0000256" key="5">
    <source>
        <dbReference type="ARBA" id="ARBA00022801"/>
    </source>
</evidence>
<comment type="cofactor">
    <cofactor evidence="2">
        <name>Mn(2+)</name>
        <dbReference type="ChEBI" id="CHEBI:29035"/>
    </cofactor>
</comment>
<evidence type="ECO:0000256" key="4">
    <source>
        <dbReference type="ARBA" id="ARBA00022723"/>
    </source>
</evidence>
<dbReference type="InterPro" id="IPR002791">
    <property type="entry name" value="ARMT1-like_metal-bd"/>
</dbReference>
<dbReference type="GO" id="GO:0046872">
    <property type="term" value="F:metal ion binding"/>
    <property type="evidence" value="ECO:0007669"/>
    <property type="project" value="UniProtKB-KW"/>
</dbReference>
<reference evidence="9" key="1">
    <citation type="journal article" date="2014" name="Int. J. Syst. Evol. Microbiol.">
        <title>Complete genome sequence of Corynebacterium casei LMG S-19264T (=DSM 44701T), isolated from a smear-ripened cheese.</title>
        <authorList>
            <consortium name="US DOE Joint Genome Institute (JGI-PGF)"/>
            <person name="Walter F."/>
            <person name="Albersmeier A."/>
            <person name="Kalinowski J."/>
            <person name="Ruckert C."/>
        </authorList>
    </citation>
    <scope>NUCLEOTIDE SEQUENCE</scope>
    <source>
        <strain evidence="9">CGMCC 1.12195</strain>
    </source>
</reference>
<dbReference type="GO" id="GO:0006974">
    <property type="term" value="P:DNA damage response"/>
    <property type="evidence" value="ECO:0007669"/>
    <property type="project" value="TreeGrafter"/>
</dbReference>
<evidence type="ECO:0000256" key="3">
    <source>
        <dbReference type="ARBA" id="ARBA00009519"/>
    </source>
</evidence>
<evidence type="ECO:0000313" key="10">
    <source>
        <dbReference type="Proteomes" id="UP000660862"/>
    </source>
</evidence>
<evidence type="ECO:0000259" key="8">
    <source>
        <dbReference type="Pfam" id="PF01937"/>
    </source>
</evidence>
<proteinExistence type="inferred from homology"/>
<comment type="catalytic activity">
    <reaction evidence="7">
        <text>beta-D-fructose 6-phosphate = dihydroxyacetone + D-glyceraldehyde 3-phosphate</text>
        <dbReference type="Rhea" id="RHEA:28002"/>
        <dbReference type="ChEBI" id="CHEBI:16016"/>
        <dbReference type="ChEBI" id="CHEBI:57634"/>
        <dbReference type="ChEBI" id="CHEBI:59776"/>
    </reaction>
</comment>
<accession>A0A917M267</accession>
<evidence type="ECO:0000313" key="9">
    <source>
        <dbReference type="EMBL" id="GGG73087.1"/>
    </source>
</evidence>
<keyword evidence="10" id="KW-1185">Reference proteome</keyword>
<dbReference type="Pfam" id="PF01937">
    <property type="entry name" value="ARMT1-like_dom"/>
    <property type="match status" value="1"/>
</dbReference>
<dbReference type="InterPro" id="IPR039763">
    <property type="entry name" value="ARMT1"/>
</dbReference>